<dbReference type="AlphaFoldDB" id="A0A5J4T607"/>
<proteinExistence type="predicted"/>
<organism evidence="1 2">
    <name type="scientific">Streblomastix strix</name>
    <dbReference type="NCBI Taxonomy" id="222440"/>
    <lineage>
        <taxon>Eukaryota</taxon>
        <taxon>Metamonada</taxon>
        <taxon>Preaxostyla</taxon>
        <taxon>Oxymonadida</taxon>
        <taxon>Streblomastigidae</taxon>
        <taxon>Streblomastix</taxon>
    </lineage>
</organism>
<dbReference type="EMBL" id="SNRW01037644">
    <property type="protein sequence ID" value="KAA6353677.1"/>
    <property type="molecule type" value="Genomic_DNA"/>
</dbReference>
<protein>
    <submittedName>
        <fullName evidence="1">Uncharacterized protein</fullName>
    </submittedName>
</protein>
<dbReference type="Proteomes" id="UP000324800">
    <property type="component" value="Unassembled WGS sequence"/>
</dbReference>
<accession>A0A5J4T607</accession>
<gene>
    <name evidence="1" type="ORF">EZS28_050796</name>
</gene>
<evidence type="ECO:0000313" key="1">
    <source>
        <dbReference type="EMBL" id="KAA6353677.1"/>
    </source>
</evidence>
<sequence length="230" mass="26023">MNRYLTQPKQITMNDLDKENRDNTIIYKGAELISELIFFTVQSMIQSSTLQGDINDPNAQLVVASSQSEVALIEQFEPFICQIMIDSINNEDEETMDAYTRCLNSLVVGANQIMKGKMVKLGKQGGGSALQTILTNPQPFTIINPPQLPVKIQEVFQSILNILTHKSEYLDDFIPTIEAISQTQIINMINNPSIIIPLFNTIRDHFSLDNVTKLESNQEDYKNYSNMNQD</sequence>
<reference evidence="1 2" key="1">
    <citation type="submission" date="2019-03" db="EMBL/GenBank/DDBJ databases">
        <title>Single cell metagenomics reveals metabolic interactions within the superorganism composed of flagellate Streblomastix strix and complex community of Bacteroidetes bacteria on its surface.</title>
        <authorList>
            <person name="Treitli S.C."/>
            <person name="Kolisko M."/>
            <person name="Husnik F."/>
            <person name="Keeling P."/>
            <person name="Hampl V."/>
        </authorList>
    </citation>
    <scope>NUCLEOTIDE SEQUENCE [LARGE SCALE GENOMIC DNA]</scope>
    <source>
        <strain evidence="1">ST1C</strain>
    </source>
</reference>
<comment type="caution">
    <text evidence="1">The sequence shown here is derived from an EMBL/GenBank/DDBJ whole genome shotgun (WGS) entry which is preliminary data.</text>
</comment>
<evidence type="ECO:0000313" key="2">
    <source>
        <dbReference type="Proteomes" id="UP000324800"/>
    </source>
</evidence>
<name>A0A5J4T607_9EUKA</name>